<organism evidence="1 2">
    <name type="scientific">Vararia minispora EC-137</name>
    <dbReference type="NCBI Taxonomy" id="1314806"/>
    <lineage>
        <taxon>Eukaryota</taxon>
        <taxon>Fungi</taxon>
        <taxon>Dikarya</taxon>
        <taxon>Basidiomycota</taxon>
        <taxon>Agaricomycotina</taxon>
        <taxon>Agaricomycetes</taxon>
        <taxon>Russulales</taxon>
        <taxon>Lachnocladiaceae</taxon>
        <taxon>Vararia</taxon>
    </lineage>
</organism>
<protein>
    <submittedName>
        <fullName evidence="1">Uncharacterized protein</fullName>
    </submittedName>
</protein>
<name>A0ACB8QFJ1_9AGAM</name>
<evidence type="ECO:0000313" key="1">
    <source>
        <dbReference type="EMBL" id="KAI0030596.1"/>
    </source>
</evidence>
<feature type="non-terminal residue" evidence="1">
    <location>
        <position position="57"/>
    </location>
</feature>
<sequence length="57" mass="6535">MVASFPSPVLSVAVDVVRDLDGKEALSGLWNVFTKCKDSLQDGYRLENISWRLWHRE</sequence>
<dbReference type="Proteomes" id="UP000814128">
    <property type="component" value="Unassembled WGS sequence"/>
</dbReference>
<evidence type="ECO:0000313" key="2">
    <source>
        <dbReference type="Proteomes" id="UP000814128"/>
    </source>
</evidence>
<keyword evidence="2" id="KW-1185">Reference proteome</keyword>
<reference evidence="1" key="2">
    <citation type="journal article" date="2022" name="New Phytol.">
        <title>Evolutionary transition to the ectomycorrhizal habit in the genomes of a hyperdiverse lineage of mushroom-forming fungi.</title>
        <authorList>
            <person name="Looney B."/>
            <person name="Miyauchi S."/>
            <person name="Morin E."/>
            <person name="Drula E."/>
            <person name="Courty P.E."/>
            <person name="Kohler A."/>
            <person name="Kuo A."/>
            <person name="LaButti K."/>
            <person name="Pangilinan J."/>
            <person name="Lipzen A."/>
            <person name="Riley R."/>
            <person name="Andreopoulos W."/>
            <person name="He G."/>
            <person name="Johnson J."/>
            <person name="Nolan M."/>
            <person name="Tritt A."/>
            <person name="Barry K.W."/>
            <person name="Grigoriev I.V."/>
            <person name="Nagy L.G."/>
            <person name="Hibbett D."/>
            <person name="Henrissat B."/>
            <person name="Matheny P.B."/>
            <person name="Labbe J."/>
            <person name="Martin F.M."/>
        </authorList>
    </citation>
    <scope>NUCLEOTIDE SEQUENCE</scope>
    <source>
        <strain evidence="1">EC-137</strain>
    </source>
</reference>
<reference evidence="1" key="1">
    <citation type="submission" date="2021-02" db="EMBL/GenBank/DDBJ databases">
        <authorList>
            <consortium name="DOE Joint Genome Institute"/>
            <person name="Ahrendt S."/>
            <person name="Looney B.P."/>
            <person name="Miyauchi S."/>
            <person name="Morin E."/>
            <person name="Drula E."/>
            <person name="Courty P.E."/>
            <person name="Chicoki N."/>
            <person name="Fauchery L."/>
            <person name="Kohler A."/>
            <person name="Kuo A."/>
            <person name="Labutti K."/>
            <person name="Pangilinan J."/>
            <person name="Lipzen A."/>
            <person name="Riley R."/>
            <person name="Andreopoulos W."/>
            <person name="He G."/>
            <person name="Johnson J."/>
            <person name="Barry K.W."/>
            <person name="Grigoriev I.V."/>
            <person name="Nagy L."/>
            <person name="Hibbett D."/>
            <person name="Henrissat B."/>
            <person name="Matheny P.B."/>
            <person name="Labbe J."/>
            <person name="Martin F."/>
        </authorList>
    </citation>
    <scope>NUCLEOTIDE SEQUENCE</scope>
    <source>
        <strain evidence="1">EC-137</strain>
    </source>
</reference>
<comment type="caution">
    <text evidence="1">The sequence shown here is derived from an EMBL/GenBank/DDBJ whole genome shotgun (WGS) entry which is preliminary data.</text>
</comment>
<proteinExistence type="predicted"/>
<accession>A0ACB8QFJ1</accession>
<gene>
    <name evidence="1" type="ORF">K488DRAFT_27889</name>
</gene>
<dbReference type="EMBL" id="MU273614">
    <property type="protein sequence ID" value="KAI0030596.1"/>
    <property type="molecule type" value="Genomic_DNA"/>
</dbReference>